<dbReference type="Gene3D" id="3.40.50.1110">
    <property type="entry name" value="SGNH hydrolase"/>
    <property type="match status" value="1"/>
</dbReference>
<organism evidence="2 3">
    <name type="scientific">Lactobacillus xujianguonis</name>
    <dbReference type="NCBI Taxonomy" id="2495899"/>
    <lineage>
        <taxon>Bacteria</taxon>
        <taxon>Bacillati</taxon>
        <taxon>Bacillota</taxon>
        <taxon>Bacilli</taxon>
        <taxon>Lactobacillales</taxon>
        <taxon>Lactobacillaceae</taxon>
        <taxon>Lactobacillus</taxon>
    </lineage>
</organism>
<dbReference type="PANTHER" id="PTHR14209">
    <property type="entry name" value="ISOAMYL ACETATE-HYDROLYZING ESTERASE 1"/>
    <property type="match status" value="1"/>
</dbReference>
<accession>A0A437SX79</accession>
<name>A0A437SX79_9LACO</name>
<gene>
    <name evidence="2" type="ORF">EJK17_02185</name>
</gene>
<feature type="domain" description="SGNH hydrolase-type esterase" evidence="1">
    <location>
        <begin position="7"/>
        <end position="178"/>
    </location>
</feature>
<dbReference type="AlphaFoldDB" id="A0A437SX79"/>
<dbReference type="EMBL" id="RXIA01000004">
    <property type="protein sequence ID" value="RVU71531.1"/>
    <property type="molecule type" value="Genomic_DNA"/>
</dbReference>
<proteinExistence type="predicted"/>
<keyword evidence="3" id="KW-1185">Reference proteome</keyword>
<dbReference type="PANTHER" id="PTHR14209:SF19">
    <property type="entry name" value="ISOAMYL ACETATE-HYDROLYZING ESTERASE 1 HOMOLOG"/>
    <property type="match status" value="1"/>
</dbReference>
<dbReference type="Proteomes" id="UP000288291">
    <property type="component" value="Unassembled WGS sequence"/>
</dbReference>
<dbReference type="RefSeq" id="WP_103660544.1">
    <property type="nucleotide sequence ID" value="NZ_ML136873.1"/>
</dbReference>
<dbReference type="CDD" id="cd01838">
    <property type="entry name" value="Isoamyl_acetate_hydrolase_like"/>
    <property type="match status" value="1"/>
</dbReference>
<protein>
    <submittedName>
        <fullName evidence="2">Esterase</fullName>
    </submittedName>
</protein>
<dbReference type="Pfam" id="PF13472">
    <property type="entry name" value="Lipase_GDSL_2"/>
    <property type="match status" value="1"/>
</dbReference>
<evidence type="ECO:0000259" key="1">
    <source>
        <dbReference type="Pfam" id="PF13472"/>
    </source>
</evidence>
<reference evidence="2 3" key="1">
    <citation type="submission" date="2018-12" db="EMBL/GenBank/DDBJ databases">
        <authorList>
            <person name="Meng J."/>
        </authorList>
    </citation>
    <scope>NUCLEOTIDE SEQUENCE [LARGE SCALE GENOMIC DNA]</scope>
    <source>
        <strain evidence="2 3">HT111-2</strain>
    </source>
</reference>
<dbReference type="InterPro" id="IPR013830">
    <property type="entry name" value="SGNH_hydro"/>
</dbReference>
<dbReference type="InterPro" id="IPR045136">
    <property type="entry name" value="Iah1-like"/>
</dbReference>
<comment type="caution">
    <text evidence="2">The sequence shown here is derived from an EMBL/GenBank/DDBJ whole genome shotgun (WGS) entry which is preliminary data.</text>
</comment>
<evidence type="ECO:0000313" key="3">
    <source>
        <dbReference type="Proteomes" id="UP000288291"/>
    </source>
</evidence>
<dbReference type="InterPro" id="IPR036514">
    <property type="entry name" value="SGNH_hydro_sf"/>
</dbReference>
<dbReference type="SUPFAM" id="SSF52266">
    <property type="entry name" value="SGNH hydrolase"/>
    <property type="match status" value="1"/>
</dbReference>
<sequence length="190" mass="20854">MKVLLTGDSIIARHEGLSQPRLNANLKQKVPGIELTNTAVSGINSGAFFARLSELVLTQDQHDALVILLGTNDLATHKQVPLAQFKQNMSLIASAVVCEYWPPKVILVSPPAVDEQKQHVRSNKVVAQYSQVVEAVAQEYHFHYVNLYQAMIERGNLASLCQGLKNDGLHFGQAGYELLADLLGQALQEI</sequence>
<evidence type="ECO:0000313" key="2">
    <source>
        <dbReference type="EMBL" id="RVU71531.1"/>
    </source>
</evidence>